<accession>A0A848D9J5</accession>
<name>A0A848D9J5_9EURY</name>
<sequence length="72" mass="8506">MTKVRKMNAKERFDLADEMAERICSDPDFDTFFMRYYNGKTLELGDDPIDEFNNHGKINNVYVKEHLVTAQK</sequence>
<evidence type="ECO:0000313" key="1">
    <source>
        <dbReference type="EMBL" id="NMG82584.1"/>
    </source>
</evidence>
<reference evidence="2" key="1">
    <citation type="journal article" date="2020" name="MBio">
        <title>'Candidatus Ethanoperedens,' a Thermophilic Genus of Archaea Mediating the Anaerobic Oxidation of Ethane.</title>
        <authorList>
            <person name="Hahn C.J."/>
            <person name="Laso-Perez R."/>
            <person name="Vulcano F."/>
            <person name="Vaziourakis K.M."/>
            <person name="Stokke R."/>
            <person name="Steen I.H."/>
            <person name="Teske A."/>
            <person name="Boetius A."/>
            <person name="Liebeke M."/>
            <person name="Amann R."/>
            <person name="Knittel K."/>
            <person name="Wegener G."/>
        </authorList>
    </citation>
    <scope>NUCLEOTIDE SEQUENCE</scope>
    <source>
        <strain evidence="2">GoM-Arc1-LC-WB58</strain>
    </source>
</reference>
<evidence type="ECO:0000313" key="3">
    <source>
        <dbReference type="Proteomes" id="UP000606580"/>
    </source>
</evidence>
<dbReference type="EMBL" id="WNEG01000004">
    <property type="protein sequence ID" value="NMG82584.1"/>
    <property type="molecule type" value="Genomic_DNA"/>
</dbReference>
<evidence type="ECO:0000313" key="2">
    <source>
        <dbReference type="EMBL" id="NMG83034.1"/>
    </source>
</evidence>
<dbReference type="AlphaFoldDB" id="A0A848D9J5"/>
<proteinExistence type="predicted"/>
<dbReference type="Proteomes" id="UP000606580">
    <property type="component" value="Unassembled WGS sequence"/>
</dbReference>
<dbReference type="EMBL" id="WNEG01000045">
    <property type="protein sequence ID" value="NMG83034.1"/>
    <property type="molecule type" value="Genomic_DNA"/>
</dbReference>
<organism evidence="2 3">
    <name type="scientific">Candidatus Ethanoperedens thermophilum</name>
    <dbReference type="NCBI Taxonomy" id="2766897"/>
    <lineage>
        <taxon>Archaea</taxon>
        <taxon>Methanobacteriati</taxon>
        <taxon>Methanobacteriota</taxon>
        <taxon>Stenosarchaea group</taxon>
        <taxon>Methanomicrobia</taxon>
        <taxon>Methanosarcinales</taxon>
        <taxon>Methanosarcinales incertae sedis</taxon>
        <taxon>GOM Arc I cluster</taxon>
        <taxon>Candidatus Ethanoperedens</taxon>
    </lineage>
</organism>
<gene>
    <name evidence="1" type="ORF">GIS02_00030</name>
    <name evidence="2" type="ORF">GIS02_02375</name>
</gene>
<protein>
    <submittedName>
        <fullName evidence="2">Uncharacterized protein</fullName>
    </submittedName>
</protein>
<comment type="caution">
    <text evidence="2">The sequence shown here is derived from an EMBL/GenBank/DDBJ whole genome shotgun (WGS) entry which is preliminary data.</text>
</comment>